<protein>
    <submittedName>
        <fullName evidence="2">Uncharacterized protein</fullName>
    </submittedName>
</protein>
<feature type="compositionally biased region" description="Polar residues" evidence="1">
    <location>
        <begin position="47"/>
        <end position="58"/>
    </location>
</feature>
<dbReference type="RefSeq" id="XP_001223250.1">
    <property type="nucleotide sequence ID" value="XM_001223249.1"/>
</dbReference>
<evidence type="ECO:0000313" key="2">
    <source>
        <dbReference type="EMBL" id="EAQ87417.1"/>
    </source>
</evidence>
<dbReference type="Proteomes" id="UP000001056">
    <property type="component" value="Unassembled WGS sequence"/>
</dbReference>
<feature type="region of interest" description="Disordered" evidence="1">
    <location>
        <begin position="1"/>
        <end position="58"/>
    </location>
</feature>
<sequence length="58" mass="6269">MGSRGAAASCDVILSRSRGQSHTQDCDTPLSSQEADYHDREADKSQEITSSNQDTNPL</sequence>
<name>Q2H2G0_CHAGB</name>
<dbReference type="GeneID" id="4392392"/>
<dbReference type="InParanoid" id="Q2H2G0"/>
<dbReference type="AlphaFoldDB" id="Q2H2G0"/>
<dbReference type="VEuPathDB" id="FungiDB:CHGG_04036"/>
<dbReference type="EMBL" id="CH408032">
    <property type="protein sequence ID" value="EAQ87417.1"/>
    <property type="molecule type" value="Genomic_DNA"/>
</dbReference>
<accession>Q2H2G0</accession>
<gene>
    <name evidence="2" type="ORF">CHGG_04036</name>
</gene>
<organism evidence="2 3">
    <name type="scientific">Chaetomium globosum (strain ATCC 6205 / CBS 148.51 / DSM 1962 / NBRC 6347 / NRRL 1970)</name>
    <name type="common">Soil fungus</name>
    <dbReference type="NCBI Taxonomy" id="306901"/>
    <lineage>
        <taxon>Eukaryota</taxon>
        <taxon>Fungi</taxon>
        <taxon>Dikarya</taxon>
        <taxon>Ascomycota</taxon>
        <taxon>Pezizomycotina</taxon>
        <taxon>Sordariomycetes</taxon>
        <taxon>Sordariomycetidae</taxon>
        <taxon>Sordariales</taxon>
        <taxon>Chaetomiaceae</taxon>
        <taxon>Chaetomium</taxon>
    </lineage>
</organism>
<dbReference type="HOGENOM" id="CLU_2978938_0_0_1"/>
<feature type="compositionally biased region" description="Basic and acidic residues" evidence="1">
    <location>
        <begin position="35"/>
        <end position="46"/>
    </location>
</feature>
<keyword evidence="3" id="KW-1185">Reference proteome</keyword>
<reference evidence="3" key="1">
    <citation type="journal article" date="2015" name="Genome Announc.">
        <title>Draft genome sequence of the cellulolytic fungus Chaetomium globosum.</title>
        <authorList>
            <person name="Cuomo C.A."/>
            <person name="Untereiner W.A."/>
            <person name="Ma L.-J."/>
            <person name="Grabherr M."/>
            <person name="Birren B.W."/>
        </authorList>
    </citation>
    <scope>NUCLEOTIDE SEQUENCE [LARGE SCALE GENOMIC DNA]</scope>
    <source>
        <strain evidence="3">ATCC 6205 / CBS 148.51 / DSM 1962 / NBRC 6347 / NRRL 1970</strain>
    </source>
</reference>
<evidence type="ECO:0000256" key="1">
    <source>
        <dbReference type="SAM" id="MobiDB-lite"/>
    </source>
</evidence>
<proteinExistence type="predicted"/>
<evidence type="ECO:0000313" key="3">
    <source>
        <dbReference type="Proteomes" id="UP000001056"/>
    </source>
</evidence>